<name>A0ABS4QUG7_9HYPH</name>
<gene>
    <name evidence="2" type="ORF">J2Z31_000780</name>
</gene>
<dbReference type="RefSeq" id="WP_209600539.1">
    <property type="nucleotide sequence ID" value="NZ_JAGILA010000001.1"/>
</dbReference>
<keyword evidence="1" id="KW-0812">Transmembrane</keyword>
<proteinExistence type="predicted"/>
<dbReference type="Proteomes" id="UP000730739">
    <property type="component" value="Unassembled WGS sequence"/>
</dbReference>
<organism evidence="2 3">
    <name type="scientific">Sinorhizobium kostiense</name>
    <dbReference type="NCBI Taxonomy" id="76747"/>
    <lineage>
        <taxon>Bacteria</taxon>
        <taxon>Pseudomonadati</taxon>
        <taxon>Pseudomonadota</taxon>
        <taxon>Alphaproteobacteria</taxon>
        <taxon>Hyphomicrobiales</taxon>
        <taxon>Rhizobiaceae</taxon>
        <taxon>Sinorhizobium/Ensifer group</taxon>
        <taxon>Sinorhizobium</taxon>
    </lineage>
</organism>
<dbReference type="EMBL" id="JAGILA010000001">
    <property type="protein sequence ID" value="MBP2234290.1"/>
    <property type="molecule type" value="Genomic_DNA"/>
</dbReference>
<accession>A0ABS4QUG7</accession>
<comment type="caution">
    <text evidence="2">The sequence shown here is derived from an EMBL/GenBank/DDBJ whole genome shotgun (WGS) entry which is preliminary data.</text>
</comment>
<reference evidence="2 3" key="1">
    <citation type="submission" date="2021-03" db="EMBL/GenBank/DDBJ databases">
        <title>Genomic Encyclopedia of Type Strains, Phase IV (KMG-IV): sequencing the most valuable type-strain genomes for metagenomic binning, comparative biology and taxonomic classification.</title>
        <authorList>
            <person name="Goeker M."/>
        </authorList>
    </citation>
    <scope>NUCLEOTIDE SEQUENCE [LARGE SCALE GENOMIC DNA]</scope>
    <source>
        <strain evidence="2 3">DSM 13372</strain>
    </source>
</reference>
<keyword evidence="1" id="KW-0472">Membrane</keyword>
<keyword evidence="1" id="KW-1133">Transmembrane helix</keyword>
<keyword evidence="3" id="KW-1185">Reference proteome</keyword>
<evidence type="ECO:0000256" key="1">
    <source>
        <dbReference type="SAM" id="Phobius"/>
    </source>
</evidence>
<evidence type="ECO:0000313" key="3">
    <source>
        <dbReference type="Proteomes" id="UP000730739"/>
    </source>
</evidence>
<feature type="transmembrane region" description="Helical" evidence="1">
    <location>
        <begin position="28"/>
        <end position="47"/>
    </location>
</feature>
<protein>
    <submittedName>
        <fullName evidence="2">Uncharacterized protein</fullName>
    </submittedName>
</protein>
<evidence type="ECO:0000313" key="2">
    <source>
        <dbReference type="EMBL" id="MBP2234290.1"/>
    </source>
</evidence>
<sequence>MAHSGAVIHASFLINSSASQMKALWTGSYALTALAWWFCGHVAAAGLQKNAAGRVIGLEHLFIKPM</sequence>